<reference evidence="2" key="1">
    <citation type="submission" date="2015-08" db="EMBL/GenBank/DDBJ databases">
        <title>Vibrio galatheae sp. nov., a novel member of the Vibrionaceae family isolated from the Solomon Islands.</title>
        <authorList>
            <person name="Giubergia S."/>
            <person name="Machado H."/>
            <person name="Mateiu R.V."/>
            <person name="Gram L."/>
        </authorList>
    </citation>
    <scope>NUCLEOTIDE SEQUENCE [LARGE SCALE GENOMIC DNA]</scope>
    <source>
        <strain evidence="2">DSM 19584</strain>
    </source>
</reference>
<evidence type="ECO:0000313" key="1">
    <source>
        <dbReference type="EMBL" id="KOO02563.1"/>
    </source>
</evidence>
<protein>
    <submittedName>
        <fullName evidence="1">Uncharacterized protein</fullName>
    </submittedName>
</protein>
<dbReference type="EMBL" id="LHPJ01000016">
    <property type="protein sequence ID" value="KOO02563.1"/>
    <property type="molecule type" value="Genomic_DNA"/>
</dbReference>
<gene>
    <name evidence="1" type="ORF">AKJ17_14850</name>
</gene>
<dbReference type="AlphaFoldDB" id="A0A0M0HLC7"/>
<organism evidence="1 2">
    <name type="scientific">Vibrio nereis</name>
    <dbReference type="NCBI Taxonomy" id="693"/>
    <lineage>
        <taxon>Bacteria</taxon>
        <taxon>Pseudomonadati</taxon>
        <taxon>Pseudomonadota</taxon>
        <taxon>Gammaproteobacteria</taxon>
        <taxon>Vibrionales</taxon>
        <taxon>Vibrionaceae</taxon>
        <taxon>Vibrio</taxon>
    </lineage>
</organism>
<dbReference type="PATRIC" id="fig|693.5.peg.3030"/>
<keyword evidence="2" id="KW-1185">Reference proteome</keyword>
<sequence length="78" mass="9471">MFHERGFWVPDLAGEAAFYRSGQHEYLQQPFLLKKVVFLIDKVGLLFILKDGRRFMLWRDSVDEAMYRHLIVWLKREL</sequence>
<accession>A0A0M0HLC7</accession>
<proteinExistence type="predicted"/>
<name>A0A0M0HLC7_VIBNE</name>
<evidence type="ECO:0000313" key="2">
    <source>
        <dbReference type="Proteomes" id="UP000037515"/>
    </source>
</evidence>
<comment type="caution">
    <text evidence="1">The sequence shown here is derived from an EMBL/GenBank/DDBJ whole genome shotgun (WGS) entry which is preliminary data.</text>
</comment>
<dbReference type="Proteomes" id="UP000037515">
    <property type="component" value="Unassembled WGS sequence"/>
</dbReference>